<keyword evidence="1" id="KW-1133">Transmembrane helix</keyword>
<dbReference type="OrthoDB" id="5517151at2"/>
<evidence type="ECO:0000313" key="3">
    <source>
        <dbReference type="Proteomes" id="UP000192907"/>
    </source>
</evidence>
<feature type="transmembrane region" description="Helical" evidence="1">
    <location>
        <begin position="12"/>
        <end position="30"/>
    </location>
</feature>
<dbReference type="Proteomes" id="UP000192907">
    <property type="component" value="Unassembled WGS sequence"/>
</dbReference>
<keyword evidence="3" id="KW-1185">Reference proteome</keyword>
<feature type="transmembrane region" description="Helical" evidence="1">
    <location>
        <begin position="69"/>
        <end position="91"/>
    </location>
</feature>
<evidence type="ECO:0000256" key="1">
    <source>
        <dbReference type="SAM" id="Phobius"/>
    </source>
</evidence>
<sequence length="120" mass="12968">MFSYTFYKILHYLGIFMVFSGLGAQCLHALNGGDKNHKGRKWLGIMHGLGLLIALIAGFGLLARIGTGVQGWVMVKLAIWVLLGGVGAIAARKQNIAGMMWILILLLGWGAAFMAVKKPL</sequence>
<protein>
    <submittedName>
        <fullName evidence="2">Uncharacterized protein</fullName>
    </submittedName>
</protein>
<feature type="transmembrane region" description="Helical" evidence="1">
    <location>
        <begin position="98"/>
        <end position="116"/>
    </location>
</feature>
<keyword evidence="1" id="KW-0812">Transmembrane</keyword>
<dbReference type="EMBL" id="FWZT01000001">
    <property type="protein sequence ID" value="SME88026.1"/>
    <property type="molecule type" value="Genomic_DNA"/>
</dbReference>
<organism evidence="2 3">
    <name type="scientific">Pseudobacteriovorax antillogorgiicola</name>
    <dbReference type="NCBI Taxonomy" id="1513793"/>
    <lineage>
        <taxon>Bacteria</taxon>
        <taxon>Pseudomonadati</taxon>
        <taxon>Bdellovibrionota</taxon>
        <taxon>Oligoflexia</taxon>
        <taxon>Oligoflexales</taxon>
        <taxon>Pseudobacteriovoracaceae</taxon>
        <taxon>Pseudobacteriovorax</taxon>
    </lineage>
</organism>
<proteinExistence type="predicted"/>
<evidence type="ECO:0000313" key="2">
    <source>
        <dbReference type="EMBL" id="SME88026.1"/>
    </source>
</evidence>
<feature type="transmembrane region" description="Helical" evidence="1">
    <location>
        <begin position="42"/>
        <end position="63"/>
    </location>
</feature>
<dbReference type="RefSeq" id="WP_132314767.1">
    <property type="nucleotide sequence ID" value="NZ_FWZT01000001.1"/>
</dbReference>
<name>A0A1Y6B783_9BACT</name>
<gene>
    <name evidence="2" type="ORF">SAMN06296036_10196</name>
</gene>
<keyword evidence="1" id="KW-0472">Membrane</keyword>
<dbReference type="AlphaFoldDB" id="A0A1Y6B783"/>
<reference evidence="3" key="1">
    <citation type="submission" date="2017-04" db="EMBL/GenBank/DDBJ databases">
        <authorList>
            <person name="Varghese N."/>
            <person name="Submissions S."/>
        </authorList>
    </citation>
    <scope>NUCLEOTIDE SEQUENCE [LARGE SCALE GENOMIC DNA]</scope>
    <source>
        <strain evidence="3">RKEM611</strain>
    </source>
</reference>
<accession>A0A1Y6B783</accession>